<dbReference type="PANTHER" id="PTHR48047">
    <property type="entry name" value="GLYCOSYLTRANSFERASE"/>
    <property type="match status" value="1"/>
</dbReference>
<dbReference type="GO" id="GO:0035251">
    <property type="term" value="F:UDP-glucosyltransferase activity"/>
    <property type="evidence" value="ECO:0007669"/>
    <property type="project" value="TreeGrafter"/>
</dbReference>
<dbReference type="EMBL" id="QPKB01000010">
    <property type="protein sequence ID" value="RWR93824.1"/>
    <property type="molecule type" value="Genomic_DNA"/>
</dbReference>
<dbReference type="Pfam" id="PF26168">
    <property type="entry name" value="Glyco_transf_N"/>
    <property type="match status" value="4"/>
</dbReference>
<gene>
    <name evidence="5" type="ORF">CKAN_02310000</name>
</gene>
<comment type="similarity">
    <text evidence="1">Belongs to the UDP-glycosyltransferase family.</text>
</comment>
<dbReference type="Proteomes" id="UP000283530">
    <property type="component" value="Unassembled WGS sequence"/>
</dbReference>
<dbReference type="OrthoDB" id="850740at2759"/>
<accession>A0A3S3R1E8</accession>
<dbReference type="PROSITE" id="PS00375">
    <property type="entry name" value="UDPGT"/>
    <property type="match status" value="6"/>
</dbReference>
<evidence type="ECO:0000256" key="1">
    <source>
        <dbReference type="ARBA" id="ARBA00009995"/>
    </source>
</evidence>
<dbReference type="Gene3D" id="3.40.50.2000">
    <property type="entry name" value="Glycogen Phosphorylase B"/>
    <property type="match status" value="12"/>
</dbReference>
<evidence type="ECO:0000259" key="4">
    <source>
        <dbReference type="Pfam" id="PF26168"/>
    </source>
</evidence>
<dbReference type="FunFam" id="3.40.50.2000:FF:000047">
    <property type="entry name" value="Glycosyltransferase"/>
    <property type="match status" value="6"/>
</dbReference>
<proteinExistence type="inferred from homology"/>
<feature type="domain" description="Glycosyltransferase N-terminal" evidence="4">
    <location>
        <begin position="925"/>
        <end position="1141"/>
    </location>
</feature>
<name>A0A3S3R1E8_9MAGN</name>
<dbReference type="InterPro" id="IPR058980">
    <property type="entry name" value="Glyco_transf_N"/>
</dbReference>
<dbReference type="InterPro" id="IPR002213">
    <property type="entry name" value="UDP_glucos_trans"/>
</dbReference>
<dbReference type="STRING" id="337451.A0A3S3R1E8"/>
<sequence length="2847" mass="320147">MAPGHMIPMVDMARLFAKRDVLATIITTPLNAARFMTIIDQAIESGLPIQLIQLPFPSREAGLPNGCENFDSIPSPDLYKNFFTALDLLEKSVEEFLEGVQPVPNCIISDVCFPWTSETARKFGIPRLVFHGTCCYALLFAHNLHRYRPFERVASEHEPFVVPGLHHRIEITKAQCPVEIVGKPIHDELSNRMKEAEYTCYGVVSNSFNELEPEYVEKYQEAIGKKVWTIGPVSLCNKETSDKAARGNKASISESQCLTWLDSKKANSVVYACFGTVSNFFPSQLIEIGLCLEASNRPFILVIRHSSDMSTEVRNWSDGLEERVKGRGLIIRGWAPQILILSHPAIGGFLTHCGWNSTLEGICAGVQMLTLPAFAEQFFTEKWVVQVQRIGVSAGAKATVDWGQEKVGEIVNKEEIVTAVERLMDEGKEGEERRKRARELGEKAKRAMEEEAQPQPHFLMIPLMAQGHMIPMIDMARLFANRGVAITIITTPLNASRFRAVIDRALQSGLQIQLVQLPFPCLDMGLPEGCENFDLLPSPEVAINFFAATEWFQLPVEQFIEDLDPLPTCIISDLCLPWTSDTGRKFGIPRIVFHGPCCFSILSVYNVINYKPYESATSQSDPFVIPGLPDRVEITKAQLPDHLLDNPRLGKMFDKFLKSQSAAYGAIINSFFELEPEYINRFRKATGLKAWSIGPVSLCNRETLDQVERGNKASINEARCSSWLDSKKPNSVVYTCFGSQNRVTPSHFVEIGLGLEASNRPFILVTGGNGERQKSEIEKWLLEGFEERVNDRGLIIRGWAPQLLILSHPSTGCFLTHCGWNSTLEGISFGVPMIMCPLFAEQFFNAKFIVEVLRIGVNVGVEGVLKWRHEKEIEAILVKKEQVKKAVERLMDEGEEGEEIRKRARELGNKAGRAMEEEHQQPHFILIPLMAQGHMIPMMDMAKLLAQRGVVITFITTPLNATRLRTTVGRAVNSGLQIRLLELHFPCIEAGLPDGCENLDMIPFASEMAKKFFMAIEMLQQPVEKFLQEQEHPLPSCMISDVVVSRLCSDNVSHYNSHEIVGSEFEPFLIPGLPHRIEITRAQLPGAFANNSNMQHIHDRIEEAELAADGVLLNSFDELEMEYVDLYRKATGKRIWAVGPVSLCNKETLDKVNRRNKDSINEDLRLSWLNSKSHKSVIYVCLGSICPLSPSQLIEIGLGLEASNRSFIWAIRSGKKLAEIDQWLSEEFEERIKDRGLIIRGWAPQILILSHPSTGGFLTHCGWNSTLEAICAGIPMITWPLFAEQFFNEKMIVNILEIGVSVGVKAAIKWGLGQDEDVVELVKMEEVKEAVERLMDAGEEGEERRNRAREFGVNAKRAMEEGGSSYINMTHMILDIMELTHQQPHFLMIPLMAQGHMIPMMDMAKLLAQRGVVITLITTPLNATRFRTTVDRTVNNASLQIRFVELRFPCLEAGLPDGCENLDMIPFRSDVAKKFFVAIEMLQQPVEKFLQEHEHPLPSCIISDMGIPWASEIARKFCIPRLVFHGTSSFSLLCSYNVRHYNAHESVGSESELFLIPDLPHQIEITKAQLPGSFSTNSDMKQFRDKIREAQSSADGVVVNSFDELEMQYLDMYRKATGKRTWAVGPVSLCNKETLDKVNRGNKASINEDQCLSWLNSRSPKSVIYVCFGSICPLSTSQLIEIGLGLEASNRSFIWAIKSGKKLAEIDQWLSEEFEERIKDRGLIIRGWAPQILILSHPSTGGFLTHCGWNSTLEAICAGMPMITWPLFAEQFLNEKMIVNILEIGVSVGVKMGIQWGQGQEEDVVEVVKMEEIRKVIERLMDEGGEGEERRKRAREFGVKAKRAMEEGGGSSYINMTHLIEDAMELKHQQPHFLMIPLMAQGHMIPMMDMAKLLAQRGAVITFITTPLNATRLRTTVDWTVNSSLQIRLVELRFPCLEAGLPDGCENLDMISFTSDMAMKFFAAIEMLQQPVEKLLREHEHPLPSCMISDMVISWTSEIAQKFCIPRLVFHGTSSFSLLCSYNVRHSNAHESVGSESEPFLIPGLPHRIEITKAQLPGSFVTNSDVQHLRDKIREAESSADGVVVNSFDELEMQYLDMYRKATGKRTWAVGPVSLCNKETLDKVNRGNKASINEDQCLSWLNSRSPKSVIYVCFGSICPLSTSQLIEIGLGLEASNRSFIWAIKSGKKLAEIDQWLSEEFEERIKDRGLIIRGWAPQILILSHPSTGGFLTHCGWNSTLEAICAGMPMITWPLFAEQFLNEKMIVNILEIGVSVGVKMGIQWGQGQEEDVVEVVKMEEIRKVIERLMDEGEEGKVRRKRAREFGVKAKRAMEEGGGSSYINMTHLIEDAMQLKHQQPHFLMIPLMAQGHMIPMMDMAKLLAQRGAVITFITTPLNATRLRTTVDWTVNSSLQIRLVELRFPCLEVGLPDGCENLDMISFTSDMAMKFFAAIEMLQQPVEKLLREHEHPLPSCMISDMGILWTSEIAQKFCIPRLVFHGTMLDLSPSHFSSRACFHRIEITKAQLPGSFSNNSDLQHLRDKIREAESSADGVVLNSFDELEMEYLDMYRKATGKRTWAVGPVSLCNKETLDKVNRGNKASINEDQCLSWLNSRSPKSVIYVCFGSICPLSTSQLIEIGLGLEASNRSFIWAIKSGKKLAEIDRWLSEEFEERIKDRGLIIRGWAPQILILSHPSTGGFLTHCGWNSTLEAICAGMPMITWPLFAEQFLNEKMIVNILEIGVSVGVKVAIKWGLGQDEDVVELVKMEEVKKAVERLMDAGEEGEEMRNRARDFAVKAKRAMEEGGGSSYINMTHLILDIMELSNICLSKKQSAEEFKLQREVNNSTNGC</sequence>
<keyword evidence="3 5" id="KW-0808">Transferase</keyword>
<evidence type="ECO:0000256" key="2">
    <source>
        <dbReference type="ARBA" id="ARBA00022676"/>
    </source>
</evidence>
<dbReference type="FunFam" id="3.40.50.2000:FF:000071">
    <property type="entry name" value="Glycosyltransferase"/>
    <property type="match status" value="4"/>
</dbReference>
<dbReference type="CDD" id="cd03784">
    <property type="entry name" value="GT1_Gtf-like"/>
    <property type="match status" value="6"/>
</dbReference>
<protein>
    <submittedName>
        <fullName evidence="5">UDP-glycosyltransferase 73D1</fullName>
    </submittedName>
</protein>
<dbReference type="SUPFAM" id="SSF53756">
    <property type="entry name" value="UDP-Glycosyltransferase/glycogen phosphorylase"/>
    <property type="match status" value="6"/>
</dbReference>
<evidence type="ECO:0000256" key="3">
    <source>
        <dbReference type="ARBA" id="ARBA00022679"/>
    </source>
</evidence>
<reference evidence="5 6" key="1">
    <citation type="journal article" date="2019" name="Nat. Plants">
        <title>Stout camphor tree genome fills gaps in understanding of flowering plant genome evolution.</title>
        <authorList>
            <person name="Chaw S.M."/>
            <person name="Liu Y.C."/>
            <person name="Wu Y.W."/>
            <person name="Wang H.Y."/>
            <person name="Lin C.I."/>
            <person name="Wu C.S."/>
            <person name="Ke H.M."/>
            <person name="Chang L.Y."/>
            <person name="Hsu C.Y."/>
            <person name="Yang H.T."/>
            <person name="Sudianto E."/>
            <person name="Hsu M.H."/>
            <person name="Wu K.P."/>
            <person name="Wang L.N."/>
            <person name="Leebens-Mack J.H."/>
            <person name="Tsai I.J."/>
        </authorList>
    </citation>
    <scope>NUCLEOTIDE SEQUENCE [LARGE SCALE GENOMIC DNA]</scope>
    <source>
        <strain evidence="6">cv. Chaw 1501</strain>
        <tissue evidence="5">Young leaves</tissue>
    </source>
</reference>
<evidence type="ECO:0000313" key="6">
    <source>
        <dbReference type="Proteomes" id="UP000283530"/>
    </source>
</evidence>
<feature type="domain" description="Glycosyltransferase N-terminal" evidence="4">
    <location>
        <begin position="2360"/>
        <end position="2581"/>
    </location>
</feature>
<comment type="caution">
    <text evidence="5">The sequence shown here is derived from an EMBL/GenBank/DDBJ whole genome shotgun (WGS) entry which is preliminary data.</text>
</comment>
<dbReference type="Pfam" id="PF00201">
    <property type="entry name" value="UDPGT"/>
    <property type="match status" value="6"/>
</dbReference>
<feature type="domain" description="Glycosyltransferase N-terminal" evidence="4">
    <location>
        <begin position="1874"/>
        <end position="2113"/>
    </location>
</feature>
<dbReference type="PANTHER" id="PTHR48047:SF182">
    <property type="entry name" value="GLYCOSYLTRANSFERASE"/>
    <property type="match status" value="1"/>
</dbReference>
<feature type="domain" description="Glycosyltransferase N-terminal" evidence="4">
    <location>
        <begin position="1387"/>
        <end position="1627"/>
    </location>
</feature>
<dbReference type="InterPro" id="IPR035595">
    <property type="entry name" value="UDP_glycos_trans_CS"/>
</dbReference>
<keyword evidence="6" id="KW-1185">Reference proteome</keyword>
<keyword evidence="2" id="KW-0328">Glycosyltransferase</keyword>
<organism evidence="5 6">
    <name type="scientific">Cinnamomum micranthum f. kanehirae</name>
    <dbReference type="NCBI Taxonomy" id="337451"/>
    <lineage>
        <taxon>Eukaryota</taxon>
        <taxon>Viridiplantae</taxon>
        <taxon>Streptophyta</taxon>
        <taxon>Embryophyta</taxon>
        <taxon>Tracheophyta</taxon>
        <taxon>Spermatophyta</taxon>
        <taxon>Magnoliopsida</taxon>
        <taxon>Magnoliidae</taxon>
        <taxon>Laurales</taxon>
        <taxon>Lauraceae</taxon>
        <taxon>Cinnamomum</taxon>
    </lineage>
</organism>
<evidence type="ECO:0000313" key="5">
    <source>
        <dbReference type="EMBL" id="RWR93824.1"/>
    </source>
</evidence>